<dbReference type="InterPro" id="IPR008972">
    <property type="entry name" value="Cupredoxin"/>
</dbReference>
<organism evidence="4 5">
    <name type="scientific">Riccia sorocarpa</name>
    <dbReference type="NCBI Taxonomy" id="122646"/>
    <lineage>
        <taxon>Eukaryota</taxon>
        <taxon>Viridiplantae</taxon>
        <taxon>Streptophyta</taxon>
        <taxon>Embryophyta</taxon>
        <taxon>Marchantiophyta</taxon>
        <taxon>Marchantiopsida</taxon>
        <taxon>Marchantiidae</taxon>
        <taxon>Marchantiales</taxon>
        <taxon>Ricciaceae</taxon>
        <taxon>Riccia</taxon>
    </lineage>
</organism>
<dbReference type="EMBL" id="JBJQOH010000001">
    <property type="protein sequence ID" value="KAL3699097.1"/>
    <property type="molecule type" value="Genomic_DNA"/>
</dbReference>
<dbReference type="PANTHER" id="PTHR48267:SF1">
    <property type="entry name" value="BILIRUBIN OXIDASE"/>
    <property type="match status" value="1"/>
</dbReference>
<evidence type="ECO:0000313" key="4">
    <source>
        <dbReference type="EMBL" id="KAL3699097.1"/>
    </source>
</evidence>
<dbReference type="InterPro" id="IPR001117">
    <property type="entry name" value="Cu-oxidase_2nd"/>
</dbReference>
<evidence type="ECO:0000313" key="5">
    <source>
        <dbReference type="Proteomes" id="UP001633002"/>
    </source>
</evidence>
<name>A0ABD3I8P4_9MARC</name>
<dbReference type="InterPro" id="IPR011706">
    <property type="entry name" value="Cu-oxidase_C"/>
</dbReference>
<accession>A0ABD3I8P4</accession>
<dbReference type="Gene3D" id="2.60.40.420">
    <property type="entry name" value="Cupredoxins - blue copper proteins"/>
    <property type="match status" value="4"/>
</dbReference>
<feature type="domain" description="Plastocyanin-like" evidence="3">
    <location>
        <begin position="363"/>
        <end position="525"/>
    </location>
</feature>
<reference evidence="4 5" key="1">
    <citation type="submission" date="2024-09" db="EMBL/GenBank/DDBJ databases">
        <title>Chromosome-scale assembly of Riccia sorocarpa.</title>
        <authorList>
            <person name="Paukszto L."/>
        </authorList>
    </citation>
    <scope>NUCLEOTIDE SEQUENCE [LARGE SCALE GENOMIC DNA]</scope>
    <source>
        <strain evidence="4">LP-2024</strain>
        <tissue evidence="4">Aerial parts of the thallus</tissue>
    </source>
</reference>
<feature type="domain" description="Plastocyanin-like" evidence="2">
    <location>
        <begin position="224"/>
        <end position="294"/>
    </location>
</feature>
<protein>
    <recommendedName>
        <fullName evidence="6">Multicopper oxidase</fullName>
    </recommendedName>
</protein>
<dbReference type="PROSITE" id="PS51257">
    <property type="entry name" value="PROKAR_LIPOPROTEIN"/>
    <property type="match status" value="1"/>
</dbReference>
<sequence>MVKSTAAPKPKATFIPASYALVAIIASFACLVSSVYGEHSVCQQLLPSPDLTPFIDPLPIPKTIDVSVGKHVIGAYKITQKLHPDLPPTTLYAYGTSQETATYPGPTLEATRETGKKFVSQNYTYPNSQTSTLLWYHDHTVGITRNNVLAGLAGIYILRDPSNDPKSLPSGQYEIPLILQDRQFWANGSINFPDIGDSPTAHANWCPEYFGDTLLVNGKVWPYLEVYPAKYRLRLLNGANARFFNLTISEPSMKFIQIGTDGGFLPYPLTLDYLILAPAYRLDVIIDFSKIPPGSKIYLNNSAAAPYPSGDDGFIPRIPSVLEFRVLSKSPKLYIPHTSVPKSFVPVPRPRYSLKRNLRRRLTLTEADDDNGPLFSLLDNRRWEDAVTEIPKLGSVEVWDLINLTPDAHPIHLHLIHFLFVQQQEFNQTLYELVGRNGGPGCSLEHRFGHPESCFTEAPRGANHEQIGWKDTVVVYPSTVTRLWTKWTNREGKPFPFDATSGPGYVWHCHILDHEDNDMMRPLKVVN</sequence>
<dbReference type="InterPro" id="IPR045087">
    <property type="entry name" value="Cu-oxidase_fam"/>
</dbReference>
<proteinExistence type="inferred from homology"/>
<evidence type="ECO:0000259" key="3">
    <source>
        <dbReference type="Pfam" id="PF07731"/>
    </source>
</evidence>
<dbReference type="SUPFAM" id="SSF49503">
    <property type="entry name" value="Cupredoxins"/>
    <property type="match status" value="3"/>
</dbReference>
<dbReference type="PANTHER" id="PTHR48267">
    <property type="entry name" value="CUPREDOXIN SUPERFAMILY PROTEIN"/>
    <property type="match status" value="1"/>
</dbReference>
<dbReference type="Pfam" id="PF00394">
    <property type="entry name" value="Cu-oxidase"/>
    <property type="match status" value="1"/>
</dbReference>
<dbReference type="CDD" id="cd13868">
    <property type="entry name" value="CuRO_2_CotA_like"/>
    <property type="match status" value="1"/>
</dbReference>
<comment type="similarity">
    <text evidence="1">Belongs to the multicopper oxidase family.</text>
</comment>
<keyword evidence="5" id="KW-1185">Reference proteome</keyword>
<dbReference type="Proteomes" id="UP001633002">
    <property type="component" value="Unassembled WGS sequence"/>
</dbReference>
<dbReference type="AlphaFoldDB" id="A0ABD3I8P4"/>
<dbReference type="Pfam" id="PF07731">
    <property type="entry name" value="Cu-oxidase_2"/>
    <property type="match status" value="1"/>
</dbReference>
<evidence type="ECO:0000256" key="1">
    <source>
        <dbReference type="ARBA" id="ARBA00010609"/>
    </source>
</evidence>
<gene>
    <name evidence="4" type="ORF">R1sor_017119</name>
</gene>
<evidence type="ECO:0008006" key="6">
    <source>
        <dbReference type="Google" id="ProtNLM"/>
    </source>
</evidence>
<comment type="caution">
    <text evidence="4">The sequence shown here is derived from an EMBL/GenBank/DDBJ whole genome shotgun (WGS) entry which is preliminary data.</text>
</comment>
<evidence type="ECO:0000259" key="2">
    <source>
        <dbReference type="Pfam" id="PF00394"/>
    </source>
</evidence>